<dbReference type="InterPro" id="IPR027267">
    <property type="entry name" value="AH/BAR_dom_sf"/>
</dbReference>
<keyword evidence="1" id="KW-0175">Coiled coil</keyword>
<accession>A0AAD5QBC6</accession>
<evidence type="ECO:0000313" key="3">
    <source>
        <dbReference type="Proteomes" id="UP001209570"/>
    </source>
</evidence>
<protein>
    <submittedName>
        <fullName evidence="2">Uncharacterized protein</fullName>
    </submittedName>
</protein>
<evidence type="ECO:0000313" key="2">
    <source>
        <dbReference type="EMBL" id="KAJ0402130.1"/>
    </source>
</evidence>
<reference evidence="2" key="1">
    <citation type="submission" date="2021-12" db="EMBL/GenBank/DDBJ databases">
        <title>Prjna785345.</title>
        <authorList>
            <person name="Rujirawat T."/>
            <person name="Krajaejun T."/>
        </authorList>
    </citation>
    <scope>NUCLEOTIDE SEQUENCE</scope>
    <source>
        <strain evidence="2">Pi057C3</strain>
    </source>
</reference>
<keyword evidence="3" id="KW-1185">Reference proteome</keyword>
<feature type="coiled-coil region" evidence="1">
    <location>
        <begin position="5"/>
        <end position="32"/>
    </location>
</feature>
<dbReference type="AlphaFoldDB" id="A0AAD5QBC6"/>
<evidence type="ECO:0000256" key="1">
    <source>
        <dbReference type="SAM" id="Coils"/>
    </source>
</evidence>
<comment type="caution">
    <text evidence="2">The sequence shown here is derived from an EMBL/GenBank/DDBJ whole genome shotgun (WGS) entry which is preliminary data.</text>
</comment>
<name>A0AAD5QBC6_PYTIN</name>
<sequence length="178" mass="21074">MDEHGKRLQGRLQFVETNIKALEELVAKMLRLREEQESFHYTFAKTLSDVSATEDAKPLAQCLFKLSESSTKMAKDTHDVMLQRPEPEILQVLTQIQDWGVVPLKRLLDDREKALKIEQKLQKEYDDRSRSATTKEKEKKWRMLSDQKRRVENVNALIDHHMKMFEDYRLAKMKQEQA</sequence>
<proteinExistence type="predicted"/>
<organism evidence="2 3">
    <name type="scientific">Pythium insidiosum</name>
    <name type="common">Pythiosis disease agent</name>
    <dbReference type="NCBI Taxonomy" id="114742"/>
    <lineage>
        <taxon>Eukaryota</taxon>
        <taxon>Sar</taxon>
        <taxon>Stramenopiles</taxon>
        <taxon>Oomycota</taxon>
        <taxon>Peronosporomycetes</taxon>
        <taxon>Pythiales</taxon>
        <taxon>Pythiaceae</taxon>
        <taxon>Pythium</taxon>
    </lineage>
</organism>
<dbReference type="Proteomes" id="UP001209570">
    <property type="component" value="Unassembled WGS sequence"/>
</dbReference>
<dbReference type="EMBL" id="JAKCXM010000110">
    <property type="protein sequence ID" value="KAJ0402130.1"/>
    <property type="molecule type" value="Genomic_DNA"/>
</dbReference>
<dbReference type="Gene3D" id="1.20.1270.60">
    <property type="entry name" value="Arfaptin homology (AH) domain/BAR domain"/>
    <property type="match status" value="1"/>
</dbReference>
<gene>
    <name evidence="2" type="ORF">P43SY_000445</name>
</gene>